<dbReference type="EMBL" id="QEKK01000027">
    <property type="protein sequence ID" value="PVY45350.1"/>
    <property type="molecule type" value="Genomic_DNA"/>
</dbReference>
<proteinExistence type="predicted"/>
<reference evidence="2 3" key="1">
    <citation type="submission" date="2018-04" db="EMBL/GenBank/DDBJ databases">
        <title>Genomic Encyclopedia of Type Strains, Phase IV (KMG-IV): sequencing the most valuable type-strain genomes for metagenomic binning, comparative biology and taxonomic classification.</title>
        <authorList>
            <person name="Goeker M."/>
        </authorList>
    </citation>
    <scope>NUCLEOTIDE SEQUENCE [LARGE SCALE GENOMIC DNA]</scope>
    <source>
        <strain evidence="2 3">DSM 26588</strain>
    </source>
</reference>
<name>A0A2U1B9K3_9FIRM</name>
<evidence type="ECO:0000313" key="2">
    <source>
        <dbReference type="EMBL" id="PVY45350.1"/>
    </source>
</evidence>
<keyword evidence="1" id="KW-0472">Membrane</keyword>
<evidence type="ECO:0000313" key="3">
    <source>
        <dbReference type="Proteomes" id="UP000245778"/>
    </source>
</evidence>
<accession>A0A2U1B9K3</accession>
<keyword evidence="1" id="KW-0812">Transmembrane</keyword>
<organism evidence="2 3">
    <name type="scientific">Intestinimonas butyriciproducens</name>
    <dbReference type="NCBI Taxonomy" id="1297617"/>
    <lineage>
        <taxon>Bacteria</taxon>
        <taxon>Bacillati</taxon>
        <taxon>Bacillota</taxon>
        <taxon>Clostridia</taxon>
        <taxon>Eubacteriales</taxon>
        <taxon>Intestinimonas</taxon>
    </lineage>
</organism>
<protein>
    <submittedName>
        <fullName evidence="2">Uncharacterized protein</fullName>
    </submittedName>
</protein>
<dbReference type="AlphaFoldDB" id="A0A2U1B9K3"/>
<comment type="caution">
    <text evidence="2">The sequence shown here is derived from an EMBL/GenBank/DDBJ whole genome shotgun (WGS) entry which is preliminary data.</text>
</comment>
<keyword evidence="1" id="KW-1133">Transmembrane helix</keyword>
<evidence type="ECO:0000256" key="1">
    <source>
        <dbReference type="SAM" id="Phobius"/>
    </source>
</evidence>
<sequence length="34" mass="4030">MRNYDPERERKRLFIVLGLVIMFLAFGFLGTIGR</sequence>
<feature type="transmembrane region" description="Helical" evidence="1">
    <location>
        <begin position="12"/>
        <end position="32"/>
    </location>
</feature>
<dbReference type="Proteomes" id="UP000245778">
    <property type="component" value="Unassembled WGS sequence"/>
</dbReference>
<gene>
    <name evidence="2" type="ORF">C7373_1275</name>
</gene>